<feature type="non-terminal residue" evidence="1">
    <location>
        <position position="104"/>
    </location>
</feature>
<dbReference type="EMBL" id="BTRK01000002">
    <property type="protein sequence ID" value="GMR35654.1"/>
    <property type="molecule type" value="Genomic_DNA"/>
</dbReference>
<evidence type="ECO:0000313" key="2">
    <source>
        <dbReference type="Proteomes" id="UP001328107"/>
    </source>
</evidence>
<reference evidence="2" key="1">
    <citation type="submission" date="2022-10" db="EMBL/GenBank/DDBJ databases">
        <title>Genome assembly of Pristionchus species.</title>
        <authorList>
            <person name="Yoshida K."/>
            <person name="Sommer R.J."/>
        </authorList>
    </citation>
    <scope>NUCLEOTIDE SEQUENCE [LARGE SCALE GENOMIC DNA]</scope>
    <source>
        <strain evidence="2">RS5460</strain>
    </source>
</reference>
<protein>
    <submittedName>
        <fullName evidence="1">Uncharacterized protein</fullName>
    </submittedName>
</protein>
<gene>
    <name evidence="1" type="ORF">PMAYCL1PPCAC_05849</name>
</gene>
<proteinExistence type="predicted"/>
<feature type="non-terminal residue" evidence="1">
    <location>
        <position position="1"/>
    </location>
</feature>
<keyword evidence="2" id="KW-1185">Reference proteome</keyword>
<comment type="caution">
    <text evidence="1">The sequence shown here is derived from an EMBL/GenBank/DDBJ whole genome shotgun (WGS) entry which is preliminary data.</text>
</comment>
<dbReference type="AlphaFoldDB" id="A0AAN4Z9L9"/>
<evidence type="ECO:0000313" key="1">
    <source>
        <dbReference type="EMBL" id="GMR35654.1"/>
    </source>
</evidence>
<sequence length="104" mass="11906">EIESFCIGMDINSVLCNTLSRVDTELHNHFANIVHDRDKPKKAIYKNVGKELRSCRIEIENCIENSNLSTSNKTATKATIRSITYLYNKNNDEYDKILKVLGKV</sequence>
<name>A0AAN4Z9L9_9BILA</name>
<organism evidence="1 2">
    <name type="scientific">Pristionchus mayeri</name>
    <dbReference type="NCBI Taxonomy" id="1317129"/>
    <lineage>
        <taxon>Eukaryota</taxon>
        <taxon>Metazoa</taxon>
        <taxon>Ecdysozoa</taxon>
        <taxon>Nematoda</taxon>
        <taxon>Chromadorea</taxon>
        <taxon>Rhabditida</taxon>
        <taxon>Rhabditina</taxon>
        <taxon>Diplogasteromorpha</taxon>
        <taxon>Diplogasteroidea</taxon>
        <taxon>Neodiplogasteridae</taxon>
        <taxon>Pristionchus</taxon>
    </lineage>
</organism>
<accession>A0AAN4Z9L9</accession>
<dbReference type="Proteomes" id="UP001328107">
    <property type="component" value="Unassembled WGS sequence"/>
</dbReference>